<keyword evidence="1" id="KW-1133">Transmembrane helix</keyword>
<evidence type="ECO:0000256" key="1">
    <source>
        <dbReference type="SAM" id="Phobius"/>
    </source>
</evidence>
<gene>
    <name evidence="2" type="ORF">YYC_05839</name>
</gene>
<accession>V7PBL1</accession>
<dbReference type="Pfam" id="PF06022">
    <property type="entry name" value="Cir_Bir_Yir"/>
    <property type="match status" value="1"/>
</dbReference>
<name>V7PBL1_PLAYE</name>
<dbReference type="Proteomes" id="UP000018538">
    <property type="component" value="Unassembled WGS sequence"/>
</dbReference>
<evidence type="ECO:0000313" key="3">
    <source>
        <dbReference type="Proteomes" id="UP000018538"/>
    </source>
</evidence>
<dbReference type="EMBL" id="KI635826">
    <property type="protein sequence ID" value="ETB56127.1"/>
    <property type="molecule type" value="Genomic_DNA"/>
</dbReference>
<organism evidence="2 3">
    <name type="scientific">Plasmodium yoelii 17X</name>
    <dbReference type="NCBI Taxonomy" id="1323249"/>
    <lineage>
        <taxon>Eukaryota</taxon>
        <taxon>Sar</taxon>
        <taxon>Alveolata</taxon>
        <taxon>Apicomplexa</taxon>
        <taxon>Aconoidasida</taxon>
        <taxon>Haemosporida</taxon>
        <taxon>Plasmodiidae</taxon>
        <taxon>Plasmodium</taxon>
        <taxon>Plasmodium (Vinckeia)</taxon>
    </lineage>
</organism>
<dbReference type="AlphaFoldDB" id="V7PBL1"/>
<dbReference type="NCBIfam" id="TIGR01590">
    <property type="entry name" value="yir-bir-cir_Pla"/>
    <property type="match status" value="1"/>
</dbReference>
<keyword evidence="1" id="KW-0472">Membrane</keyword>
<keyword evidence="3" id="KW-1185">Reference proteome</keyword>
<evidence type="ECO:0008006" key="4">
    <source>
        <dbReference type="Google" id="ProtNLM"/>
    </source>
</evidence>
<keyword evidence="1" id="KW-0812">Transmembrane</keyword>
<feature type="transmembrane region" description="Helical" evidence="1">
    <location>
        <begin position="241"/>
        <end position="262"/>
    </location>
</feature>
<reference evidence="2 3" key="1">
    <citation type="submission" date="2013-11" db="EMBL/GenBank/DDBJ databases">
        <title>The Genome Sequence of Plasmodium yoelii 17X.</title>
        <authorList>
            <consortium name="The Broad Institute Genomics Platform"/>
            <consortium name="The Broad Institute Genome Sequencing Center for Infectious Disease"/>
            <person name="Neafsey D."/>
            <person name="Adams J."/>
            <person name="Walker B."/>
            <person name="Young S.K."/>
            <person name="Zeng Q."/>
            <person name="Gargeya S."/>
            <person name="Fitzgerald M."/>
            <person name="Haas B."/>
            <person name="Abouelleil A."/>
            <person name="Alvarado L."/>
            <person name="Chapman S.B."/>
            <person name="Gainer-Dewar J."/>
            <person name="Goldberg J."/>
            <person name="Griggs A."/>
            <person name="Gujja S."/>
            <person name="Hansen M."/>
            <person name="Howarth C."/>
            <person name="Imamovic A."/>
            <person name="Ireland A."/>
            <person name="Larimer J."/>
            <person name="McCowan C."/>
            <person name="Murphy C."/>
            <person name="Pearson M."/>
            <person name="Poon T.W."/>
            <person name="Priest M."/>
            <person name="Roberts A."/>
            <person name="Saif S."/>
            <person name="Shea T."/>
            <person name="Sykes S."/>
            <person name="Wortman J."/>
            <person name="Nusbaum C."/>
            <person name="Birren B."/>
        </authorList>
    </citation>
    <scope>NUCLEOTIDE SEQUENCE [LARGE SCALE GENOMIC DNA]</scope>
    <source>
        <strain evidence="2 3">17X</strain>
    </source>
</reference>
<proteinExistence type="predicted"/>
<evidence type="ECO:0000313" key="2">
    <source>
        <dbReference type="EMBL" id="ETB56127.1"/>
    </source>
</evidence>
<sequence length="288" mass="33251">MDKEVCKRFKNVWDNFPDILNNEDYQIKDDKNFKTYCTDNCGTYIDKINAGCLFLLNAFFGSSDSFNSVAKSNIDIVEYIIIWLSYMLNLKGNADNNISNLNHFYTAYINGSEKYKNFITGVEGYSSYKDLLNQKTYFLNMNNSIISNFYKAFKLLCEMYTEFDENNQDCAKNSEKAEEFVKKYEELNGNSGITNNSSFNQLLSTLLNDYDNLKNKCKGSSFLPAIKSTQITSNPSIVSKLIPVLLIFGAIAFLGGIAYKYSLFGFRKRFKKQQIREKIKNIKKRMNH</sequence>
<dbReference type="InterPro" id="IPR006477">
    <property type="entry name" value="Yir_bir_cir"/>
</dbReference>
<protein>
    <recommendedName>
        <fullName evidence="4">YIR protein</fullName>
    </recommendedName>
</protein>